<evidence type="ECO:0000313" key="3">
    <source>
        <dbReference type="EMBL" id="SMC97583.1"/>
    </source>
</evidence>
<evidence type="ECO:0000256" key="1">
    <source>
        <dbReference type="ARBA" id="ARBA00022441"/>
    </source>
</evidence>
<keyword evidence="2" id="KW-0677">Repeat</keyword>
<sequence length="388" mass="42745">MYKYIFLFFYIMLITEPVFSQKTKEPNVEWIVAASLQDVEGNISLGFAGAINAVHNNVLIVAGGANFPDKMPWDGGKKYYSNEIHVLQKSADGFHWNKRMKEPLPEPIAYCGNTSTPAGVVYVGGENDKGLSKKAYRINWDNHKHKVTVIQLPDLPIAVTNIALTSIGNVVYAIGGDLPKRSTDAFFSLDLNEQNPVWKVLPNLPVAMGNSVAVVQKDKAGTNIFVIGGRTKTASGISDLHSTTYVYDVNRENWQEVAPISDGKNVTNFSAGAGVGIGDRWILITGGDNGKTFHKIENYLAQIAQTEDVEVKARLVKEKNELSIHHRGFYRGMLLYNTMTNKWSKIGELPFSAQVTTTATMWNGNIVLSNGEVKPGIRTPNVMLGLIK</sequence>
<reference evidence="3 4" key="1">
    <citation type="submission" date="2017-04" db="EMBL/GenBank/DDBJ databases">
        <authorList>
            <person name="Afonso C.L."/>
            <person name="Miller P.J."/>
            <person name="Scott M.A."/>
            <person name="Spackman E."/>
            <person name="Goraichik I."/>
            <person name="Dimitrov K.M."/>
            <person name="Suarez D.L."/>
            <person name="Swayne D.E."/>
        </authorList>
    </citation>
    <scope>NUCLEOTIDE SEQUENCE [LARGE SCALE GENOMIC DNA]</scope>
    <source>
        <strain evidence="3 4">DSM 19625</strain>
    </source>
</reference>
<dbReference type="InterPro" id="IPR015915">
    <property type="entry name" value="Kelch-typ_b-propeller"/>
</dbReference>
<evidence type="ECO:0000256" key="2">
    <source>
        <dbReference type="ARBA" id="ARBA00022737"/>
    </source>
</evidence>
<dbReference type="SMART" id="SM00612">
    <property type="entry name" value="Kelch"/>
    <property type="match status" value="2"/>
</dbReference>
<dbReference type="PANTHER" id="PTHR45632:SF3">
    <property type="entry name" value="KELCH-LIKE PROTEIN 32"/>
    <property type="match status" value="1"/>
</dbReference>
<dbReference type="PANTHER" id="PTHR45632">
    <property type="entry name" value="LD33804P"/>
    <property type="match status" value="1"/>
</dbReference>
<dbReference type="Pfam" id="PF24996">
    <property type="entry name" value="NANM"/>
    <property type="match status" value="1"/>
</dbReference>
<dbReference type="STRING" id="475255.SAMN04488101_10783"/>
<protein>
    <submittedName>
        <fullName evidence="3">Cyclically-permuted mutarotase family protein</fullName>
    </submittedName>
</protein>
<evidence type="ECO:0000313" key="4">
    <source>
        <dbReference type="Proteomes" id="UP000192678"/>
    </source>
</evidence>
<organism evidence="3 4">
    <name type="scientific">Pedobacter nyackensis</name>
    <dbReference type="NCBI Taxonomy" id="475255"/>
    <lineage>
        <taxon>Bacteria</taxon>
        <taxon>Pseudomonadati</taxon>
        <taxon>Bacteroidota</taxon>
        <taxon>Sphingobacteriia</taxon>
        <taxon>Sphingobacteriales</taxon>
        <taxon>Sphingobacteriaceae</taxon>
        <taxon>Pedobacter</taxon>
    </lineage>
</organism>
<accession>A0A1W2DJF7</accession>
<dbReference type="Proteomes" id="UP000192678">
    <property type="component" value="Unassembled WGS sequence"/>
</dbReference>
<dbReference type="InterPro" id="IPR006652">
    <property type="entry name" value="Kelch_1"/>
</dbReference>
<gene>
    <name evidence="3" type="ORF">SAMN04488101_10783</name>
</gene>
<keyword evidence="1" id="KW-0880">Kelch repeat</keyword>
<dbReference type="EMBL" id="FWYB01000007">
    <property type="protein sequence ID" value="SMC97583.1"/>
    <property type="molecule type" value="Genomic_DNA"/>
</dbReference>
<keyword evidence="4" id="KW-1185">Reference proteome</keyword>
<name>A0A1W2DJF7_9SPHI</name>
<dbReference type="SUPFAM" id="SSF117281">
    <property type="entry name" value="Kelch motif"/>
    <property type="match status" value="1"/>
</dbReference>
<dbReference type="InterPro" id="IPR056734">
    <property type="entry name" value="NANM"/>
</dbReference>
<dbReference type="Gene3D" id="2.120.10.80">
    <property type="entry name" value="Kelch-type beta propeller"/>
    <property type="match status" value="1"/>
</dbReference>
<dbReference type="AlphaFoldDB" id="A0A1W2DJF7"/>
<proteinExistence type="predicted"/>
<dbReference type="OrthoDB" id="9803597at2"/>